<sequence>MESGTSDSTFSVDDRDTWMSRRRSERGMLTKMPSGRILDEPAVVKIEMQWSRAWRQRICWVRCSDRINPDRILKDQLESGSSLSVCTGYGIEPSLDGSVLTGPRLVLDGGLVLLTGCGAVEPSM</sequence>
<organism evidence="2 3">
    <name type="scientific">Brassica cretica</name>
    <name type="common">Mustard</name>
    <dbReference type="NCBI Taxonomy" id="69181"/>
    <lineage>
        <taxon>Eukaryota</taxon>
        <taxon>Viridiplantae</taxon>
        <taxon>Streptophyta</taxon>
        <taxon>Embryophyta</taxon>
        <taxon>Tracheophyta</taxon>
        <taxon>Spermatophyta</taxon>
        <taxon>Magnoliopsida</taxon>
        <taxon>eudicotyledons</taxon>
        <taxon>Gunneridae</taxon>
        <taxon>Pentapetalae</taxon>
        <taxon>rosids</taxon>
        <taxon>malvids</taxon>
        <taxon>Brassicales</taxon>
        <taxon>Brassicaceae</taxon>
        <taxon>Brassiceae</taxon>
        <taxon>Brassica</taxon>
    </lineage>
</organism>
<feature type="region of interest" description="Disordered" evidence="1">
    <location>
        <begin position="1"/>
        <end position="32"/>
    </location>
</feature>
<evidence type="ECO:0000313" key="2">
    <source>
        <dbReference type="EMBL" id="KAF2598820.1"/>
    </source>
</evidence>
<evidence type="ECO:0000256" key="1">
    <source>
        <dbReference type="SAM" id="MobiDB-lite"/>
    </source>
</evidence>
<evidence type="ECO:0000313" key="3">
    <source>
        <dbReference type="Proteomes" id="UP000712281"/>
    </source>
</evidence>
<accession>A0A8S9KTM8</accession>
<name>A0A8S9KTM8_BRACR</name>
<proteinExistence type="predicted"/>
<feature type="compositionally biased region" description="Polar residues" evidence="1">
    <location>
        <begin position="1"/>
        <end position="11"/>
    </location>
</feature>
<dbReference type="AlphaFoldDB" id="A0A8S9KTM8"/>
<comment type="caution">
    <text evidence="2">The sequence shown here is derived from an EMBL/GenBank/DDBJ whole genome shotgun (WGS) entry which is preliminary data.</text>
</comment>
<dbReference type="Proteomes" id="UP000712281">
    <property type="component" value="Unassembled WGS sequence"/>
</dbReference>
<protein>
    <submittedName>
        <fullName evidence="2">Uncharacterized protein</fullName>
    </submittedName>
</protein>
<reference evidence="2" key="1">
    <citation type="submission" date="2019-12" db="EMBL/GenBank/DDBJ databases">
        <title>Genome sequencing and annotation of Brassica cretica.</title>
        <authorList>
            <person name="Studholme D.J."/>
            <person name="Sarris P.F."/>
        </authorList>
    </citation>
    <scope>NUCLEOTIDE SEQUENCE</scope>
    <source>
        <strain evidence="2">PFS-001/15</strain>
        <tissue evidence="2">Leaf</tissue>
    </source>
</reference>
<dbReference type="EMBL" id="QGKW02000717">
    <property type="protein sequence ID" value="KAF2598820.1"/>
    <property type="molecule type" value="Genomic_DNA"/>
</dbReference>
<gene>
    <name evidence="2" type="ORF">F2Q68_00010373</name>
</gene>